<comment type="caution">
    <text evidence="1">The sequence shown here is derived from an EMBL/GenBank/DDBJ whole genome shotgun (WGS) entry which is preliminary data.</text>
</comment>
<dbReference type="EMBL" id="JACHDB010000001">
    <property type="protein sequence ID" value="MBB5432062.1"/>
    <property type="molecule type" value="Genomic_DNA"/>
</dbReference>
<dbReference type="AlphaFoldDB" id="A0A7W8QKB7"/>
<protein>
    <submittedName>
        <fullName evidence="1">Uncharacterized protein</fullName>
    </submittedName>
</protein>
<sequence length="208" mass="22337">MTFTIPGSHAEVGLLTDWVRKNRPASLAVAEEALEGMRRGLPGAYRRADEFLRSMEYRAKKLPPELEPWFWDSVVQGLLLMGGAKCLWAAPRAYAKARQAEADHGLPIDAEHHTGQALFMARRGALPAKEVRAFQKWITETLPPERAYPALIELMTARAAGGSAPAANAHGLLAKSAKAAGVGAEEQARALAGLLAASRGVSAPPIRL</sequence>
<accession>A0A7W8QKB7</accession>
<organism evidence="1 2">
    <name type="scientific">Nocardiopsis composta</name>
    <dbReference type="NCBI Taxonomy" id="157465"/>
    <lineage>
        <taxon>Bacteria</taxon>
        <taxon>Bacillati</taxon>
        <taxon>Actinomycetota</taxon>
        <taxon>Actinomycetes</taxon>
        <taxon>Streptosporangiales</taxon>
        <taxon>Nocardiopsidaceae</taxon>
        <taxon>Nocardiopsis</taxon>
    </lineage>
</organism>
<name>A0A7W8QKB7_9ACTN</name>
<evidence type="ECO:0000313" key="2">
    <source>
        <dbReference type="Proteomes" id="UP000572635"/>
    </source>
</evidence>
<proteinExistence type="predicted"/>
<dbReference type="Proteomes" id="UP000572635">
    <property type="component" value="Unassembled WGS sequence"/>
</dbReference>
<evidence type="ECO:0000313" key="1">
    <source>
        <dbReference type="EMBL" id="MBB5432062.1"/>
    </source>
</evidence>
<gene>
    <name evidence="1" type="ORF">HDA36_002146</name>
</gene>
<reference evidence="1 2" key="1">
    <citation type="submission" date="2020-08" db="EMBL/GenBank/DDBJ databases">
        <title>Sequencing the genomes of 1000 actinobacteria strains.</title>
        <authorList>
            <person name="Klenk H.-P."/>
        </authorList>
    </citation>
    <scope>NUCLEOTIDE SEQUENCE [LARGE SCALE GENOMIC DNA]</scope>
    <source>
        <strain evidence="1 2">DSM 44551</strain>
    </source>
</reference>
<keyword evidence="2" id="KW-1185">Reference proteome</keyword>